<organism evidence="1 2">
    <name type="scientific">Penicillium frequentans</name>
    <dbReference type="NCBI Taxonomy" id="3151616"/>
    <lineage>
        <taxon>Eukaryota</taxon>
        <taxon>Fungi</taxon>
        <taxon>Dikarya</taxon>
        <taxon>Ascomycota</taxon>
        <taxon>Pezizomycotina</taxon>
        <taxon>Eurotiomycetes</taxon>
        <taxon>Eurotiomycetidae</taxon>
        <taxon>Eurotiales</taxon>
        <taxon>Aspergillaceae</taxon>
        <taxon>Penicillium</taxon>
    </lineage>
</organism>
<protein>
    <submittedName>
        <fullName evidence="1">Uncharacterized protein</fullName>
    </submittedName>
</protein>
<gene>
    <name evidence="1" type="ORF">N7494_006274</name>
</gene>
<name>A0AAD6CYD4_9EURO</name>
<evidence type="ECO:0000313" key="2">
    <source>
        <dbReference type="Proteomes" id="UP001220324"/>
    </source>
</evidence>
<dbReference type="EMBL" id="JAQIZZ010000005">
    <property type="protein sequence ID" value="KAJ5541198.1"/>
    <property type="molecule type" value="Genomic_DNA"/>
</dbReference>
<evidence type="ECO:0000313" key="1">
    <source>
        <dbReference type="EMBL" id="KAJ5541198.1"/>
    </source>
</evidence>
<dbReference type="AlphaFoldDB" id="A0AAD6CYD4"/>
<keyword evidence="2" id="KW-1185">Reference proteome</keyword>
<reference evidence="1 2" key="1">
    <citation type="journal article" date="2023" name="IMA Fungus">
        <title>Comparative genomic study of the Penicillium genus elucidates a diverse pangenome and 15 lateral gene transfer events.</title>
        <authorList>
            <person name="Petersen C."/>
            <person name="Sorensen T."/>
            <person name="Nielsen M.R."/>
            <person name="Sondergaard T.E."/>
            <person name="Sorensen J.L."/>
            <person name="Fitzpatrick D.A."/>
            <person name="Frisvad J.C."/>
            <person name="Nielsen K.L."/>
        </authorList>
    </citation>
    <scope>NUCLEOTIDE SEQUENCE [LARGE SCALE GENOMIC DNA]</scope>
    <source>
        <strain evidence="1 2">IBT 35679</strain>
    </source>
</reference>
<proteinExistence type="predicted"/>
<sequence length="43" mass="4813">MGLAFGQITVHSRPAATTNHGCLWVNLRQDPNEYSSRRLSKTV</sequence>
<comment type="caution">
    <text evidence="1">The sequence shown here is derived from an EMBL/GenBank/DDBJ whole genome shotgun (WGS) entry which is preliminary data.</text>
</comment>
<dbReference type="Proteomes" id="UP001220324">
    <property type="component" value="Unassembled WGS sequence"/>
</dbReference>
<accession>A0AAD6CYD4</accession>